<keyword evidence="5" id="KW-1185">Reference proteome</keyword>
<organism evidence="4 5">
    <name type="scientific">Cladonia borealis</name>
    <dbReference type="NCBI Taxonomy" id="184061"/>
    <lineage>
        <taxon>Eukaryota</taxon>
        <taxon>Fungi</taxon>
        <taxon>Dikarya</taxon>
        <taxon>Ascomycota</taxon>
        <taxon>Pezizomycotina</taxon>
        <taxon>Lecanoromycetes</taxon>
        <taxon>OSLEUM clade</taxon>
        <taxon>Lecanoromycetidae</taxon>
        <taxon>Lecanorales</taxon>
        <taxon>Lecanorineae</taxon>
        <taxon>Cladoniaceae</taxon>
        <taxon>Cladonia</taxon>
    </lineage>
</organism>
<dbReference type="Proteomes" id="UP001166286">
    <property type="component" value="Unassembled WGS sequence"/>
</dbReference>
<feature type="domain" description="DUF6594" evidence="3">
    <location>
        <begin position="85"/>
        <end position="356"/>
    </location>
</feature>
<dbReference type="Pfam" id="PF20237">
    <property type="entry name" value="DUF6594"/>
    <property type="match status" value="1"/>
</dbReference>
<evidence type="ECO:0000313" key="5">
    <source>
        <dbReference type="Proteomes" id="UP001166286"/>
    </source>
</evidence>
<proteinExistence type="predicted"/>
<keyword evidence="2" id="KW-0812">Transmembrane</keyword>
<dbReference type="EMBL" id="JAFEKC020000002">
    <property type="protein sequence ID" value="KAK0516460.1"/>
    <property type="molecule type" value="Genomic_DNA"/>
</dbReference>
<evidence type="ECO:0000259" key="3">
    <source>
        <dbReference type="Pfam" id="PF20237"/>
    </source>
</evidence>
<dbReference type="AlphaFoldDB" id="A0AA39R7V8"/>
<gene>
    <name evidence="4" type="ORF">JMJ35_001063</name>
</gene>
<name>A0AA39R7V8_9LECA</name>
<evidence type="ECO:0000256" key="2">
    <source>
        <dbReference type="SAM" id="Phobius"/>
    </source>
</evidence>
<sequence length="374" mass="42494">MASNNFASQLEQGMGPIPIASHTTTETPTTSTFTDEKTISSFKQHTSIISSLKTARISWPWKKKPRHRPLAKPKVRRLEDYPTGYPKLSCFLDSDDAFMVYRRFGSVFSRLLLNKQDEISGIEAKLLGMDKMDDTETNRQYLMSRALDVDRDGIPRAWREETRPQLLENLEKKTLEYAELLLKARELKAINPPSDRDYNSVLSFMENDDGQLYEKEMEYIYEKADLVTLRPGREHAWLDGMIENILKICRCGLLRFLFVSKESKAKTIDKDVHYYDRGRIAMCTTMIITIIILVLLIVPIWLLYRLSLKGAIATDPRTIGVIIVPTLIFSAVLSAVTKAKRHELLAASAGYCAVLVVFLGNVNNITPSSSHSPL</sequence>
<feature type="transmembrane region" description="Helical" evidence="2">
    <location>
        <begin position="344"/>
        <end position="362"/>
    </location>
</feature>
<feature type="compositionally biased region" description="Low complexity" evidence="1">
    <location>
        <begin position="23"/>
        <end position="33"/>
    </location>
</feature>
<evidence type="ECO:0000256" key="1">
    <source>
        <dbReference type="SAM" id="MobiDB-lite"/>
    </source>
</evidence>
<accession>A0AA39R7V8</accession>
<dbReference type="PANTHER" id="PTHR34502">
    <property type="entry name" value="DUF6594 DOMAIN-CONTAINING PROTEIN-RELATED"/>
    <property type="match status" value="1"/>
</dbReference>
<dbReference type="InterPro" id="IPR046529">
    <property type="entry name" value="DUF6594"/>
</dbReference>
<evidence type="ECO:0000313" key="4">
    <source>
        <dbReference type="EMBL" id="KAK0516460.1"/>
    </source>
</evidence>
<keyword evidence="2" id="KW-1133">Transmembrane helix</keyword>
<feature type="region of interest" description="Disordered" evidence="1">
    <location>
        <begin position="13"/>
        <end position="36"/>
    </location>
</feature>
<feature type="transmembrane region" description="Helical" evidence="2">
    <location>
        <begin position="280"/>
        <end position="304"/>
    </location>
</feature>
<comment type="caution">
    <text evidence="4">The sequence shown here is derived from an EMBL/GenBank/DDBJ whole genome shotgun (WGS) entry which is preliminary data.</text>
</comment>
<keyword evidence="2" id="KW-0472">Membrane</keyword>
<dbReference type="PANTHER" id="PTHR34502:SF3">
    <property type="entry name" value="DUF6594 DOMAIN-CONTAINING PROTEIN"/>
    <property type="match status" value="1"/>
</dbReference>
<protein>
    <recommendedName>
        <fullName evidence="3">DUF6594 domain-containing protein</fullName>
    </recommendedName>
</protein>
<feature type="transmembrane region" description="Helical" evidence="2">
    <location>
        <begin position="316"/>
        <end position="337"/>
    </location>
</feature>
<reference evidence="4" key="1">
    <citation type="submission" date="2023-03" db="EMBL/GenBank/DDBJ databases">
        <title>Complete genome of Cladonia borealis.</title>
        <authorList>
            <person name="Park H."/>
        </authorList>
    </citation>
    <scope>NUCLEOTIDE SEQUENCE</scope>
    <source>
        <strain evidence="4">ANT050790</strain>
    </source>
</reference>